<evidence type="ECO:0000256" key="1">
    <source>
        <dbReference type="SAM" id="Coils"/>
    </source>
</evidence>
<sequence>MRMRPHFWARAIDMAMRDTTTTARLLLAFEKLETDYSNLERKVELFQKSEKRHCGSLDHQTDAEDETMSNVVGDLRHLQALFDQIRMWMRHDMEGTAKRMEQHFNTKIELEARLNQIEALCLGMSSS</sequence>
<accession>A0A9W4UNW2</accession>
<evidence type="ECO:0000313" key="2">
    <source>
        <dbReference type="EMBL" id="CAI6338102.1"/>
    </source>
</evidence>
<gene>
    <name evidence="2" type="ORF">PDIGIT_LOCUS11226</name>
</gene>
<keyword evidence="1" id="KW-0175">Coiled coil</keyword>
<organism evidence="2 3">
    <name type="scientific">Periconia digitata</name>
    <dbReference type="NCBI Taxonomy" id="1303443"/>
    <lineage>
        <taxon>Eukaryota</taxon>
        <taxon>Fungi</taxon>
        <taxon>Dikarya</taxon>
        <taxon>Ascomycota</taxon>
        <taxon>Pezizomycotina</taxon>
        <taxon>Dothideomycetes</taxon>
        <taxon>Pleosporomycetidae</taxon>
        <taxon>Pleosporales</taxon>
        <taxon>Massarineae</taxon>
        <taxon>Periconiaceae</taxon>
        <taxon>Periconia</taxon>
    </lineage>
</organism>
<dbReference type="Proteomes" id="UP001152607">
    <property type="component" value="Unassembled WGS sequence"/>
</dbReference>
<proteinExistence type="predicted"/>
<dbReference type="EMBL" id="CAOQHR010000008">
    <property type="protein sequence ID" value="CAI6338102.1"/>
    <property type="molecule type" value="Genomic_DNA"/>
</dbReference>
<comment type="caution">
    <text evidence="2">The sequence shown here is derived from an EMBL/GenBank/DDBJ whole genome shotgun (WGS) entry which is preliminary data.</text>
</comment>
<feature type="coiled-coil region" evidence="1">
    <location>
        <begin position="22"/>
        <end position="49"/>
    </location>
</feature>
<dbReference type="AlphaFoldDB" id="A0A9W4UNW2"/>
<name>A0A9W4UNW2_9PLEO</name>
<evidence type="ECO:0000313" key="3">
    <source>
        <dbReference type="Proteomes" id="UP001152607"/>
    </source>
</evidence>
<protein>
    <submittedName>
        <fullName evidence="2">Uncharacterized protein</fullName>
    </submittedName>
</protein>
<keyword evidence="3" id="KW-1185">Reference proteome</keyword>
<reference evidence="2" key="1">
    <citation type="submission" date="2023-01" db="EMBL/GenBank/DDBJ databases">
        <authorList>
            <person name="Van Ghelder C."/>
            <person name="Rancurel C."/>
        </authorList>
    </citation>
    <scope>NUCLEOTIDE SEQUENCE</scope>
    <source>
        <strain evidence="2">CNCM I-4278</strain>
    </source>
</reference>